<reference evidence="1" key="1">
    <citation type="submission" date="2021-05" db="EMBL/GenBank/DDBJ databases">
        <title>Whole genome sequence of Curtobacterium flaccumfaciens pv. flaccumfaciens strain CFBP 3417.</title>
        <authorList>
            <person name="Osdaghi E."/>
            <person name="Taghouti G."/>
            <person name="Portier P."/>
            <person name="Fazliarab A."/>
            <person name="Taghavi S.M."/>
            <person name="Briand M."/>
            <person name="Le-Saux M."/>
            <person name="Jacques M.-A."/>
        </authorList>
    </citation>
    <scope>NUCLEOTIDE SEQUENCE</scope>
    <source>
        <strain evidence="1">CFBP 3417</strain>
    </source>
</reference>
<dbReference type="Pfam" id="PF20242">
    <property type="entry name" value="Emfourin"/>
    <property type="match status" value="1"/>
</dbReference>
<dbReference type="InterPro" id="IPR049457">
    <property type="entry name" value="Emfourin"/>
</dbReference>
<organism evidence="1 2">
    <name type="scientific">Curtobacterium flaccumfaciens pv. flaccumfaciens</name>
    <dbReference type="NCBI Taxonomy" id="138532"/>
    <lineage>
        <taxon>Bacteria</taxon>
        <taxon>Bacillati</taxon>
        <taxon>Actinomycetota</taxon>
        <taxon>Actinomycetes</taxon>
        <taxon>Micrococcales</taxon>
        <taxon>Microbacteriaceae</taxon>
        <taxon>Curtobacterium</taxon>
    </lineage>
</organism>
<comment type="caution">
    <text evidence="1">The sequence shown here is derived from an EMBL/GenBank/DDBJ whole genome shotgun (WGS) entry which is preliminary data.</text>
</comment>
<name>A0A9Q2ZSG7_9MICO</name>
<sequence>MRIEVRRSGGFAGTVRRWRVDTDASSDPAMWSDVVDALQRTPAPTAAPVPDDFSWTITVERTTVTIPGRSLDGPWADLVERVRSEGDPT</sequence>
<proteinExistence type="predicted"/>
<dbReference type="Proteomes" id="UP000709437">
    <property type="component" value="Unassembled WGS sequence"/>
</dbReference>
<protein>
    <recommendedName>
        <fullName evidence="3">Metalloprotease</fullName>
    </recommendedName>
</protein>
<accession>A0A9Q2ZSG7</accession>
<dbReference type="RefSeq" id="WP_214519912.1">
    <property type="nucleotide sequence ID" value="NZ_JAHEWX010000027.1"/>
</dbReference>
<dbReference type="EMBL" id="JAHEWX010000027">
    <property type="protein sequence ID" value="MBT1543264.1"/>
    <property type="molecule type" value="Genomic_DNA"/>
</dbReference>
<evidence type="ECO:0008006" key="3">
    <source>
        <dbReference type="Google" id="ProtNLM"/>
    </source>
</evidence>
<evidence type="ECO:0000313" key="1">
    <source>
        <dbReference type="EMBL" id="MBT1543264.1"/>
    </source>
</evidence>
<gene>
    <name evidence="1" type="ORF">KK103_15990</name>
</gene>
<evidence type="ECO:0000313" key="2">
    <source>
        <dbReference type="Proteomes" id="UP000709437"/>
    </source>
</evidence>
<dbReference type="AlphaFoldDB" id="A0A9Q2ZSG7"/>